<organism evidence="2">
    <name type="scientific">Fagus sylvatica</name>
    <name type="common">Beechnut</name>
    <dbReference type="NCBI Taxonomy" id="28930"/>
    <lineage>
        <taxon>Eukaryota</taxon>
        <taxon>Viridiplantae</taxon>
        <taxon>Streptophyta</taxon>
        <taxon>Embryophyta</taxon>
        <taxon>Tracheophyta</taxon>
        <taxon>Spermatophyta</taxon>
        <taxon>Magnoliopsida</taxon>
        <taxon>eudicotyledons</taxon>
        <taxon>Gunneridae</taxon>
        <taxon>Pentapetalae</taxon>
        <taxon>rosids</taxon>
        <taxon>fabids</taxon>
        <taxon>Fagales</taxon>
        <taxon>Fagaceae</taxon>
        <taxon>Fagus</taxon>
    </lineage>
</organism>
<dbReference type="AlphaFoldDB" id="A0A2N9HH49"/>
<proteinExistence type="predicted"/>
<sequence>MQFEGYNLLESIRQIYGNPSIEEAYRPKLSKLTLESRLIHHIITHNILPRSGSYEYISYLDLFIIWCILNKVKLDLAFYIGWHMDACVKKKNDALPYGLHITTILDHFRVNVKKDAHVVEEIDKEAQMDEAEAQGNEEAMHEDQEPPTAPSSSSHINEDNFQLVFGRLDSLATSMGNLTTSLDNFSSMVT</sequence>
<gene>
    <name evidence="2" type="ORF">FSB_LOCUS38903</name>
</gene>
<evidence type="ECO:0000313" key="2">
    <source>
        <dbReference type="EMBL" id="SPD11021.1"/>
    </source>
</evidence>
<name>A0A2N9HH49_FAGSY</name>
<accession>A0A2N9HH49</accession>
<evidence type="ECO:0000256" key="1">
    <source>
        <dbReference type="SAM" id="MobiDB-lite"/>
    </source>
</evidence>
<protein>
    <submittedName>
        <fullName evidence="2">Uncharacterized protein</fullName>
    </submittedName>
</protein>
<reference evidence="2" key="1">
    <citation type="submission" date="2018-02" db="EMBL/GenBank/DDBJ databases">
        <authorList>
            <person name="Cohen D.B."/>
            <person name="Kent A.D."/>
        </authorList>
    </citation>
    <scope>NUCLEOTIDE SEQUENCE</scope>
</reference>
<feature type="region of interest" description="Disordered" evidence="1">
    <location>
        <begin position="127"/>
        <end position="155"/>
    </location>
</feature>
<dbReference type="EMBL" id="OIVN01003409">
    <property type="protein sequence ID" value="SPD11021.1"/>
    <property type="molecule type" value="Genomic_DNA"/>
</dbReference>